<feature type="transmembrane region" description="Helical" evidence="2">
    <location>
        <begin position="26"/>
        <end position="44"/>
    </location>
</feature>
<comment type="caution">
    <text evidence="3">The sequence shown here is derived from an EMBL/GenBank/DDBJ whole genome shotgun (WGS) entry which is preliminary data.</text>
</comment>
<name>A0A9K3KYX2_9STRA</name>
<organism evidence="3 4">
    <name type="scientific">Nitzschia inconspicua</name>
    <dbReference type="NCBI Taxonomy" id="303405"/>
    <lineage>
        <taxon>Eukaryota</taxon>
        <taxon>Sar</taxon>
        <taxon>Stramenopiles</taxon>
        <taxon>Ochrophyta</taxon>
        <taxon>Bacillariophyta</taxon>
        <taxon>Bacillariophyceae</taxon>
        <taxon>Bacillariophycidae</taxon>
        <taxon>Bacillariales</taxon>
        <taxon>Bacillariaceae</taxon>
        <taxon>Nitzschia</taxon>
    </lineage>
</organism>
<gene>
    <name evidence="3" type="ORF">IV203_007739</name>
</gene>
<keyword evidence="2" id="KW-1133">Transmembrane helix</keyword>
<dbReference type="OrthoDB" id="48161at2759"/>
<feature type="region of interest" description="Disordered" evidence="1">
    <location>
        <begin position="116"/>
        <end position="147"/>
    </location>
</feature>
<reference evidence="3" key="1">
    <citation type="journal article" date="2021" name="Sci. Rep.">
        <title>Diploid genomic architecture of Nitzschia inconspicua, an elite biomass production diatom.</title>
        <authorList>
            <person name="Oliver A."/>
            <person name="Podell S."/>
            <person name="Pinowska A."/>
            <person name="Traller J.C."/>
            <person name="Smith S.R."/>
            <person name="McClure R."/>
            <person name="Beliaev A."/>
            <person name="Bohutskyi P."/>
            <person name="Hill E.A."/>
            <person name="Rabines A."/>
            <person name="Zheng H."/>
            <person name="Allen L.Z."/>
            <person name="Kuo A."/>
            <person name="Grigoriev I.V."/>
            <person name="Allen A.E."/>
            <person name="Hazlebeck D."/>
            <person name="Allen E.E."/>
        </authorList>
    </citation>
    <scope>NUCLEOTIDE SEQUENCE</scope>
    <source>
        <strain evidence="3">Hildebrandi</strain>
    </source>
</reference>
<keyword evidence="2" id="KW-0812">Transmembrane</keyword>
<evidence type="ECO:0000256" key="1">
    <source>
        <dbReference type="SAM" id="MobiDB-lite"/>
    </source>
</evidence>
<evidence type="ECO:0000256" key="2">
    <source>
        <dbReference type="SAM" id="Phobius"/>
    </source>
</evidence>
<protein>
    <submittedName>
        <fullName evidence="3">Uncharacterized protein</fullName>
    </submittedName>
</protein>
<dbReference type="AlphaFoldDB" id="A0A9K3KYX2"/>
<keyword evidence="2" id="KW-0472">Membrane</keyword>
<accession>A0A9K3KYX2</accession>
<feature type="compositionally biased region" description="Low complexity" evidence="1">
    <location>
        <begin position="133"/>
        <end position="147"/>
    </location>
</feature>
<dbReference type="EMBL" id="JAGRRH010000017">
    <property type="protein sequence ID" value="KAG7351691.1"/>
    <property type="molecule type" value="Genomic_DNA"/>
</dbReference>
<reference evidence="3" key="2">
    <citation type="submission" date="2021-04" db="EMBL/GenBank/DDBJ databases">
        <authorList>
            <person name="Podell S."/>
        </authorList>
    </citation>
    <scope>NUCLEOTIDE SEQUENCE</scope>
    <source>
        <strain evidence="3">Hildebrandi</strain>
    </source>
</reference>
<keyword evidence="4" id="KW-1185">Reference proteome</keyword>
<dbReference type="Proteomes" id="UP000693970">
    <property type="component" value="Unassembled WGS sequence"/>
</dbReference>
<evidence type="ECO:0000313" key="4">
    <source>
        <dbReference type="Proteomes" id="UP000693970"/>
    </source>
</evidence>
<proteinExistence type="predicted"/>
<evidence type="ECO:0000313" key="3">
    <source>
        <dbReference type="EMBL" id="KAG7351691.1"/>
    </source>
</evidence>
<sequence length="621" mass="70758">MTEQEVKFRRDPLPCRCHGITTMTRVLFGLTILTAIVGTLRVHVTLLNGDDSSNGVSYHSQVEDILSFTKNGHSTTKFRPTVRNDHDVGDTFVSGKKGFITTTDWMNSKNNISNDTFISSTSHRDEDEDDDNSSSSSNNNTKSNHTKTSPLLHFIPYDQLRERDYFSDSWFLNRRRFLDLPLEQIGIVEDAVFVAVSHNKRPMNHCRMLVDWLQFGVEHLSKWWNELQVWVYSDDNPQISLLPTVLNKIDHYLQHNVHPPPIDDATTTTTETKTTTFHNAIAMIAFVAYKPKPRQRQQFDRDQTRRNALNERTLAATIASLYQAGFGRVVMVGIHQQEDAMHFRNAVTILQSLFPSPLFVKNSTTTTNTTIHIGISNMELQHVHVHNSEWITTNFARFNIPRAAIAGMQAALRNELSIHEQQQWLGISKTTDHWKYFYLTEPDTILHTQPHVLPKLKMALDQGLSLFPHRLHVIPHEADLPPTLGGHKVGDAEYVLNAGEFLPNIGHFANITDLNPFAPKDGANYISCCDDGRYWPGVDGSHWKKCKPWWTCGRKKIDYDKGQVYNATAIANNNPRLLPYPMMRLNSGTGAVFASSNHGRRCLPSKTGCILHRYLNNQQQR</sequence>